<accession>A0A2P6VKK5</accession>
<feature type="region of interest" description="Disordered" evidence="2">
    <location>
        <begin position="676"/>
        <end position="700"/>
    </location>
</feature>
<gene>
    <name evidence="5" type="ORF">C2E20_2411</name>
</gene>
<evidence type="ECO:0000313" key="6">
    <source>
        <dbReference type="Proteomes" id="UP000239649"/>
    </source>
</evidence>
<organism evidence="5 6">
    <name type="scientific">Micractinium conductrix</name>
    <dbReference type="NCBI Taxonomy" id="554055"/>
    <lineage>
        <taxon>Eukaryota</taxon>
        <taxon>Viridiplantae</taxon>
        <taxon>Chlorophyta</taxon>
        <taxon>core chlorophytes</taxon>
        <taxon>Trebouxiophyceae</taxon>
        <taxon>Chlorellales</taxon>
        <taxon>Chlorellaceae</taxon>
        <taxon>Chlorella clade</taxon>
        <taxon>Micractinium</taxon>
    </lineage>
</organism>
<dbReference type="GO" id="GO:0016020">
    <property type="term" value="C:membrane"/>
    <property type="evidence" value="ECO:0007669"/>
    <property type="project" value="InterPro"/>
</dbReference>
<reference evidence="5 6" key="1">
    <citation type="journal article" date="2018" name="Plant J.">
        <title>Genome sequences of Chlorella sorokiniana UTEX 1602 and Micractinium conductrix SAG 241.80: implications to maltose excretion by a green alga.</title>
        <authorList>
            <person name="Arriola M.B."/>
            <person name="Velmurugan N."/>
            <person name="Zhang Y."/>
            <person name="Plunkett M.H."/>
            <person name="Hondzo H."/>
            <person name="Barney B.M."/>
        </authorList>
    </citation>
    <scope>NUCLEOTIDE SEQUENCE [LARGE SCALE GENOMIC DNA]</scope>
    <source>
        <strain evidence="5 6">SAG 241.80</strain>
    </source>
</reference>
<keyword evidence="3" id="KW-0732">Signal</keyword>
<feature type="domain" description="SRCR" evidence="4">
    <location>
        <begin position="448"/>
        <end position="544"/>
    </location>
</feature>
<feature type="domain" description="SRCR" evidence="4">
    <location>
        <begin position="552"/>
        <end position="655"/>
    </location>
</feature>
<feature type="chain" id="PRO_5015153112" evidence="3">
    <location>
        <begin position="21"/>
        <end position="700"/>
    </location>
</feature>
<dbReference type="Pfam" id="PF00530">
    <property type="entry name" value="SRCR"/>
    <property type="match status" value="4"/>
</dbReference>
<feature type="signal peptide" evidence="3">
    <location>
        <begin position="1"/>
        <end position="20"/>
    </location>
</feature>
<dbReference type="Gene3D" id="3.10.250.10">
    <property type="entry name" value="SRCR-like domain"/>
    <property type="match status" value="4"/>
</dbReference>
<dbReference type="InterPro" id="IPR036772">
    <property type="entry name" value="SRCR-like_dom_sf"/>
</dbReference>
<evidence type="ECO:0000256" key="3">
    <source>
        <dbReference type="SAM" id="SignalP"/>
    </source>
</evidence>
<dbReference type="InterPro" id="IPR001190">
    <property type="entry name" value="SRCR"/>
</dbReference>
<dbReference type="OrthoDB" id="547695at2759"/>
<evidence type="ECO:0000256" key="1">
    <source>
        <dbReference type="ARBA" id="ARBA00023157"/>
    </source>
</evidence>
<evidence type="ECO:0000259" key="4">
    <source>
        <dbReference type="PROSITE" id="PS50287"/>
    </source>
</evidence>
<feature type="domain" description="SRCR" evidence="4">
    <location>
        <begin position="332"/>
        <end position="439"/>
    </location>
</feature>
<dbReference type="SUPFAM" id="SSF56487">
    <property type="entry name" value="SRCR-like"/>
    <property type="match status" value="4"/>
</dbReference>
<dbReference type="EMBL" id="LHPF02000004">
    <property type="protein sequence ID" value="PSC74597.1"/>
    <property type="molecule type" value="Genomic_DNA"/>
</dbReference>
<dbReference type="PANTHER" id="PTHR48071:SF18">
    <property type="entry name" value="DELETED IN MALIGNANT BRAIN TUMORS 1 PROTEIN-RELATED"/>
    <property type="match status" value="1"/>
</dbReference>
<name>A0A2P6VKK5_9CHLO</name>
<dbReference type="SMART" id="SM00202">
    <property type="entry name" value="SR"/>
    <property type="match status" value="4"/>
</dbReference>
<dbReference type="PANTHER" id="PTHR48071">
    <property type="entry name" value="SRCR DOMAIN-CONTAINING PROTEIN"/>
    <property type="match status" value="1"/>
</dbReference>
<proteinExistence type="predicted"/>
<dbReference type="PRINTS" id="PR00258">
    <property type="entry name" value="SPERACTRCPTR"/>
</dbReference>
<dbReference type="PROSITE" id="PS50287">
    <property type="entry name" value="SRCR_2"/>
    <property type="match status" value="5"/>
</dbReference>
<keyword evidence="1" id="KW-1015">Disulfide bond</keyword>
<dbReference type="AlphaFoldDB" id="A0A2P6VKK5"/>
<feature type="domain" description="SRCR" evidence="4">
    <location>
        <begin position="32"/>
        <end position="143"/>
    </location>
</feature>
<keyword evidence="6" id="KW-1185">Reference proteome</keyword>
<protein>
    <submittedName>
        <fullName evidence="5">Deleted in malignant brain tumors 1 -like isoform B</fullName>
    </submittedName>
</protein>
<sequence>MAKLLGAVLLLALVPGLAAAAGANCPLIVRRVRLAAGASPREGRVELLAGCAGNSSAAWYGNLCQLDVNYRDSEYYGVNPDNLARLSGKLVCTGREAAVADCPMSVTWYGALGAERPQYCSKPEDDNQWEDMEAGYEVGAVCRGALPKRLLTGPRLVGGPSRREGRLEHAAIGRPPGDCNSSADFGVWCRGSQKLAVNGVRLAGGLTKQDGRVEVRLAGGKWGMVCAYNPPFDPKRNVSAGVDNACAVARAVCRSLGYRGGTPQGPIYGLHRRSRTSARNLACSGGEADLSACSLTRANVSCQNVDWGRSPDAYDWQPYHLNVACRDAKPPLRLAGGRSSTAGRVEVWDGRQWRPICKDVVPYKKAVRVGKLVCRQLGLRGGAERYGVYTNSSVPALATVACTGKEAALLACSLNQPTSEYDSDNKRVLCKSHLGVACAGAADNIVEVRLVNGTTPYEGRLEAKLNGRWGVVHVGIDDDLPAARLVCRELGLTGGALRYYGYYGAGALPPVLYGLNCTGAGKLRDCPFSGGPSDGGDPLGVACQGSGAIEGLRLVEGPTSREGRVEVKMRGRWGAVLALGLSDDASAVAQAVCRGLGYGGGAPRLSGWYDAPNGTATPLVTDLKCTGGEASLEWCSFAWSVDQSPRDDTLGVACAGSRTLSGVRLTSSGAPAACAGSSSRGSAGAGCAATGASLATGRPT</sequence>
<evidence type="ECO:0000313" key="5">
    <source>
        <dbReference type="EMBL" id="PSC74597.1"/>
    </source>
</evidence>
<dbReference type="Proteomes" id="UP000239649">
    <property type="component" value="Unassembled WGS sequence"/>
</dbReference>
<feature type="domain" description="SRCR" evidence="4">
    <location>
        <begin position="200"/>
        <end position="326"/>
    </location>
</feature>
<evidence type="ECO:0000256" key="2">
    <source>
        <dbReference type="SAM" id="MobiDB-lite"/>
    </source>
</evidence>
<comment type="caution">
    <text evidence="5">The sequence shown here is derived from an EMBL/GenBank/DDBJ whole genome shotgun (WGS) entry which is preliminary data.</text>
</comment>